<comment type="caution">
    <text evidence="1">The sequence shown here is derived from an EMBL/GenBank/DDBJ whole genome shotgun (WGS) entry which is preliminary data.</text>
</comment>
<accession>A0ACB0XU71</accession>
<evidence type="ECO:0000313" key="1">
    <source>
        <dbReference type="EMBL" id="CAK5017553.1"/>
    </source>
</evidence>
<organism evidence="1 2">
    <name type="scientific">Meloidogyne enterolobii</name>
    <name type="common">Root-knot nematode worm</name>
    <name type="synonym">Meloidogyne mayaguensis</name>
    <dbReference type="NCBI Taxonomy" id="390850"/>
    <lineage>
        <taxon>Eukaryota</taxon>
        <taxon>Metazoa</taxon>
        <taxon>Ecdysozoa</taxon>
        <taxon>Nematoda</taxon>
        <taxon>Chromadorea</taxon>
        <taxon>Rhabditida</taxon>
        <taxon>Tylenchina</taxon>
        <taxon>Tylenchomorpha</taxon>
        <taxon>Tylenchoidea</taxon>
        <taxon>Meloidogynidae</taxon>
        <taxon>Meloidogyninae</taxon>
        <taxon>Meloidogyne</taxon>
    </lineage>
</organism>
<reference evidence="1" key="1">
    <citation type="submission" date="2023-11" db="EMBL/GenBank/DDBJ databases">
        <authorList>
            <person name="Poullet M."/>
        </authorList>
    </citation>
    <scope>NUCLEOTIDE SEQUENCE</scope>
    <source>
        <strain evidence="1">E1834</strain>
    </source>
</reference>
<keyword evidence="2" id="KW-1185">Reference proteome</keyword>
<dbReference type="Proteomes" id="UP001497535">
    <property type="component" value="Unassembled WGS sequence"/>
</dbReference>
<proteinExistence type="predicted"/>
<evidence type="ECO:0000313" key="2">
    <source>
        <dbReference type="Proteomes" id="UP001497535"/>
    </source>
</evidence>
<gene>
    <name evidence="1" type="ORF">MENTE1834_LOCUS3555</name>
</gene>
<sequence length="120" mass="14712">MSTHKKHFIFKNIIFIFSPKNIILLYSNFYFQLWIKDQSDYKKLLSTLIKKIEEQIKKEIKFPNEKIMRNFEYHNSSKRKEVVKKIELMRNLKIEKEINSKRVVGIKKANKSRSDDMWRE</sequence>
<protein>
    <submittedName>
        <fullName evidence="1">Uncharacterized protein</fullName>
    </submittedName>
</protein>
<name>A0ACB0XU71_MELEN</name>
<dbReference type="EMBL" id="CAVMJV010000003">
    <property type="protein sequence ID" value="CAK5017553.1"/>
    <property type="molecule type" value="Genomic_DNA"/>
</dbReference>